<dbReference type="AlphaFoldDB" id="A0A133KP78"/>
<proteinExistence type="predicted"/>
<dbReference type="PATRIC" id="fig|1681.53.peg.951"/>
<evidence type="ECO:0000313" key="2">
    <source>
        <dbReference type="Proteomes" id="UP000070092"/>
    </source>
</evidence>
<dbReference type="InterPro" id="IPR009061">
    <property type="entry name" value="DNA-bd_dom_put_sf"/>
</dbReference>
<dbReference type="SUPFAM" id="SSF46955">
    <property type="entry name" value="Putative DNA-binding domain"/>
    <property type="match status" value="1"/>
</dbReference>
<dbReference type="Proteomes" id="UP000070092">
    <property type="component" value="Unassembled WGS sequence"/>
</dbReference>
<gene>
    <name evidence="1" type="ORF">HMPREF3196_00963</name>
</gene>
<protein>
    <recommendedName>
        <fullName evidence="3">MerR family transcriptional regulator</fullName>
    </recommendedName>
</protein>
<name>A0A133KP78_BIFBI</name>
<accession>A0A133KP78</accession>
<reference evidence="1 2" key="1">
    <citation type="submission" date="2016-01" db="EMBL/GenBank/DDBJ databases">
        <authorList>
            <person name="Oliw E.H."/>
        </authorList>
    </citation>
    <scope>NUCLEOTIDE SEQUENCE [LARGE SCALE GENOMIC DNA]</scope>
    <source>
        <strain evidence="1 2">MJR8628B</strain>
    </source>
</reference>
<comment type="caution">
    <text evidence="1">The sequence shown here is derived from an EMBL/GenBank/DDBJ whole genome shotgun (WGS) entry which is preliminary data.</text>
</comment>
<organism evidence="1 2">
    <name type="scientific">Bifidobacterium bifidum</name>
    <dbReference type="NCBI Taxonomy" id="1681"/>
    <lineage>
        <taxon>Bacteria</taxon>
        <taxon>Bacillati</taxon>
        <taxon>Actinomycetota</taxon>
        <taxon>Actinomycetes</taxon>
        <taxon>Bifidobacteriales</taxon>
        <taxon>Bifidobacteriaceae</taxon>
        <taxon>Bifidobacterium</taxon>
    </lineage>
</organism>
<evidence type="ECO:0000313" key="1">
    <source>
        <dbReference type="EMBL" id="KWZ81499.1"/>
    </source>
</evidence>
<evidence type="ECO:0008006" key="3">
    <source>
        <dbReference type="Google" id="ProtNLM"/>
    </source>
</evidence>
<sequence>MSSMEQCTIREVADMSIEDLKRFFAFEADEPEHIDDIVALLEDRRAAIEEQRRTLDEAYAHVLRKLHYYGIRLISAAAARPPLRPFGDTAPAGIHGKTMKPHAVYRPCGQHDCCRSRRKSRRI</sequence>
<dbReference type="EMBL" id="LRPO01000029">
    <property type="protein sequence ID" value="KWZ81499.1"/>
    <property type="molecule type" value="Genomic_DNA"/>
</dbReference>